<evidence type="ECO:0000256" key="3">
    <source>
        <dbReference type="ARBA" id="ARBA00022691"/>
    </source>
</evidence>
<dbReference type="Proteomes" id="UP000256379">
    <property type="component" value="Unassembled WGS sequence"/>
</dbReference>
<evidence type="ECO:0000256" key="2">
    <source>
        <dbReference type="ARBA" id="ARBA00022485"/>
    </source>
</evidence>
<evidence type="ECO:0000256" key="4">
    <source>
        <dbReference type="ARBA" id="ARBA00022723"/>
    </source>
</evidence>
<dbReference type="InterPro" id="IPR058240">
    <property type="entry name" value="rSAM_sf"/>
</dbReference>
<evidence type="ECO:0000256" key="1">
    <source>
        <dbReference type="ARBA" id="ARBA00001966"/>
    </source>
</evidence>
<accession>A0A3D8IFS8</accession>
<dbReference type="SFLD" id="SFLDS00029">
    <property type="entry name" value="Radical_SAM"/>
    <property type="match status" value="1"/>
</dbReference>
<dbReference type="OrthoDB" id="9800840at2"/>
<dbReference type="PANTHER" id="PTHR43787:SF11">
    <property type="entry name" value="UPF0026 PROTEIN SLR1464"/>
    <property type="match status" value="1"/>
</dbReference>
<protein>
    <submittedName>
        <fullName evidence="8">Radical SAM protein</fullName>
    </submittedName>
</protein>
<keyword evidence="5" id="KW-0408">Iron</keyword>
<evidence type="ECO:0000313" key="9">
    <source>
        <dbReference type="Proteomes" id="UP000256379"/>
    </source>
</evidence>
<dbReference type="Gene3D" id="3.20.20.70">
    <property type="entry name" value="Aldolase class I"/>
    <property type="match status" value="1"/>
</dbReference>
<keyword evidence="2" id="KW-0004">4Fe-4S</keyword>
<dbReference type="Pfam" id="PF04055">
    <property type="entry name" value="Radical_SAM"/>
    <property type="match status" value="1"/>
</dbReference>
<dbReference type="InterPro" id="IPR007197">
    <property type="entry name" value="rSAM"/>
</dbReference>
<evidence type="ECO:0000256" key="5">
    <source>
        <dbReference type="ARBA" id="ARBA00023004"/>
    </source>
</evidence>
<reference evidence="8 9" key="1">
    <citation type="submission" date="2018-04" db="EMBL/GenBank/DDBJ databases">
        <title>Novel Campyloabacter and Helicobacter Species and Strains.</title>
        <authorList>
            <person name="Mannion A.J."/>
            <person name="Shen Z."/>
            <person name="Fox J.G."/>
        </authorList>
    </citation>
    <scope>NUCLEOTIDE SEQUENCE [LARGE SCALE GENOMIC DNA]</scope>
    <source>
        <strain evidence="8 9">MIT 17-337</strain>
    </source>
</reference>
<organism evidence="8 9">
    <name type="scientific">Helicobacter didelphidarum</name>
    <dbReference type="NCBI Taxonomy" id="2040648"/>
    <lineage>
        <taxon>Bacteria</taxon>
        <taxon>Pseudomonadati</taxon>
        <taxon>Campylobacterota</taxon>
        <taxon>Epsilonproteobacteria</taxon>
        <taxon>Campylobacterales</taxon>
        <taxon>Helicobacteraceae</taxon>
        <taxon>Helicobacter</taxon>
    </lineage>
</organism>
<keyword evidence="9" id="KW-1185">Reference proteome</keyword>
<gene>
    <name evidence="8" type="ORF">CQA53_08135</name>
</gene>
<evidence type="ECO:0000259" key="7">
    <source>
        <dbReference type="PROSITE" id="PS51918"/>
    </source>
</evidence>
<evidence type="ECO:0000256" key="6">
    <source>
        <dbReference type="ARBA" id="ARBA00023014"/>
    </source>
</evidence>
<dbReference type="InterPro" id="IPR013785">
    <property type="entry name" value="Aldolase_TIM"/>
</dbReference>
<proteinExistence type="predicted"/>
<dbReference type="EMBL" id="NXLQ01000021">
    <property type="protein sequence ID" value="RDU64042.1"/>
    <property type="molecule type" value="Genomic_DNA"/>
</dbReference>
<dbReference type="InterPro" id="IPR040084">
    <property type="entry name" value="GTPase_Obg"/>
</dbReference>
<feature type="domain" description="Radical SAM core" evidence="7">
    <location>
        <begin position="13"/>
        <end position="243"/>
    </location>
</feature>
<dbReference type="CDD" id="cd01335">
    <property type="entry name" value="Radical_SAM"/>
    <property type="match status" value="1"/>
</dbReference>
<dbReference type="PANTHER" id="PTHR43787">
    <property type="entry name" value="FEMO COFACTOR BIOSYNTHESIS PROTEIN NIFB-RELATED"/>
    <property type="match status" value="1"/>
</dbReference>
<dbReference type="SFLD" id="SFLDG01083">
    <property type="entry name" value="Uncharacterised_Radical_SAM_Su"/>
    <property type="match status" value="1"/>
</dbReference>
<name>A0A3D8IFS8_9HELI</name>
<dbReference type="GO" id="GO:0046872">
    <property type="term" value="F:metal ion binding"/>
    <property type="evidence" value="ECO:0007669"/>
    <property type="project" value="UniProtKB-KW"/>
</dbReference>
<dbReference type="GO" id="GO:0003824">
    <property type="term" value="F:catalytic activity"/>
    <property type="evidence" value="ECO:0007669"/>
    <property type="project" value="InterPro"/>
</dbReference>
<dbReference type="RefSeq" id="WP_115543511.1">
    <property type="nucleotide sequence ID" value="NZ_NXLQ01000021.1"/>
</dbReference>
<keyword evidence="3" id="KW-0949">S-adenosyl-L-methionine</keyword>
<dbReference type="SUPFAM" id="SSF102114">
    <property type="entry name" value="Radical SAM enzymes"/>
    <property type="match status" value="1"/>
</dbReference>
<evidence type="ECO:0000313" key="8">
    <source>
        <dbReference type="EMBL" id="RDU64042.1"/>
    </source>
</evidence>
<sequence length="305" mass="34762">MHITFGPILSRRFGMSLGVDLSPSKKQCNFNCVYCELQAQSPIDSQQSIVPVASVLHAITNALKENSCIDVLTFTANGEPTLYPFLGELIQETKKILLSYKHIKTLILSNGSKFLECKESLQYFDIVKFSLDSISLQKFKRVDKPSKTLDLEQIKYGIKEFAKDFQGDLIAEILIVKGFNDDKESNEKNAEFLREVGIKRLDLSTIDRPSSHRVEGVSNEKLYKLSQIFYGLNVCVATRKNDTTMQIQQQNLDNNGIIELLKRRPLSHLDSEILLTKESRERLEYLQQKGEIQIKNIAGVQFYCL</sequence>
<comment type="cofactor">
    <cofactor evidence="1">
        <name>[4Fe-4S] cluster</name>
        <dbReference type="ChEBI" id="CHEBI:49883"/>
    </cofactor>
</comment>
<dbReference type="AlphaFoldDB" id="A0A3D8IFS8"/>
<dbReference type="GO" id="GO:0051539">
    <property type="term" value="F:4 iron, 4 sulfur cluster binding"/>
    <property type="evidence" value="ECO:0007669"/>
    <property type="project" value="UniProtKB-KW"/>
</dbReference>
<keyword evidence="4" id="KW-0479">Metal-binding</keyword>
<dbReference type="PROSITE" id="PS51918">
    <property type="entry name" value="RADICAL_SAM"/>
    <property type="match status" value="1"/>
</dbReference>
<keyword evidence="6" id="KW-0411">Iron-sulfur</keyword>
<comment type="caution">
    <text evidence="8">The sequence shown here is derived from an EMBL/GenBank/DDBJ whole genome shotgun (WGS) entry which is preliminary data.</text>
</comment>